<comment type="caution">
    <text evidence="3">The sequence shown here is derived from an EMBL/GenBank/DDBJ whole genome shotgun (WGS) entry which is preliminary data.</text>
</comment>
<reference evidence="3 4" key="1">
    <citation type="submission" date="2024-10" db="EMBL/GenBank/DDBJ databases">
        <title>The Natural Products Discovery Center: Release of the First 8490 Sequenced Strains for Exploring Actinobacteria Biosynthetic Diversity.</title>
        <authorList>
            <person name="Kalkreuter E."/>
            <person name="Kautsar S.A."/>
            <person name="Yang D."/>
            <person name="Bader C.D."/>
            <person name="Teijaro C.N."/>
            <person name="Fluegel L."/>
            <person name="Davis C.M."/>
            <person name="Simpson J.R."/>
            <person name="Lauterbach L."/>
            <person name="Steele A.D."/>
            <person name="Gui C."/>
            <person name="Meng S."/>
            <person name="Li G."/>
            <person name="Viehrig K."/>
            <person name="Ye F."/>
            <person name="Su P."/>
            <person name="Kiefer A.F."/>
            <person name="Nichols A."/>
            <person name="Cepeda A.J."/>
            <person name="Yan W."/>
            <person name="Fan B."/>
            <person name="Jiang Y."/>
            <person name="Adhikari A."/>
            <person name="Zheng C.-J."/>
            <person name="Schuster L."/>
            <person name="Cowan T.M."/>
            <person name="Smanski M.J."/>
            <person name="Chevrette M.G."/>
            <person name="De Carvalho L.P.S."/>
            <person name="Shen B."/>
        </authorList>
    </citation>
    <scope>NUCLEOTIDE SEQUENCE [LARGE SCALE GENOMIC DNA]</scope>
    <source>
        <strain evidence="3 4">NPDC020979</strain>
    </source>
</reference>
<protein>
    <recommendedName>
        <fullName evidence="2">DNA-binding phage zinc finger domain-containing protein</fullName>
    </recommendedName>
</protein>
<dbReference type="Proteomes" id="UP001611162">
    <property type="component" value="Unassembled WGS sequence"/>
</dbReference>
<accession>A0ABW7TF18</accession>
<evidence type="ECO:0000259" key="2">
    <source>
        <dbReference type="Pfam" id="PF24623"/>
    </source>
</evidence>
<evidence type="ECO:0000313" key="3">
    <source>
        <dbReference type="EMBL" id="MFI0915236.1"/>
    </source>
</evidence>
<sequence length="58" mass="6493">MTGQLLHPEHAIRCPWCHAPPGERCTGQRGKRISIPSHDARINAWQNTRPSSNEAPQP</sequence>
<dbReference type="Pfam" id="PF24623">
    <property type="entry name" value="Phage_zn_bind_8"/>
    <property type="match status" value="1"/>
</dbReference>
<dbReference type="InterPro" id="IPR056911">
    <property type="entry name" value="Phage_Znf_bind_put"/>
</dbReference>
<feature type="domain" description="DNA-binding phage zinc finger" evidence="2">
    <location>
        <begin position="10"/>
        <end position="50"/>
    </location>
</feature>
<proteinExistence type="predicted"/>
<dbReference type="RefSeq" id="WP_397614860.1">
    <property type="nucleotide sequence ID" value="NZ_JBIRRB010000018.1"/>
</dbReference>
<gene>
    <name evidence="3" type="ORF">ACH4TF_33110</name>
</gene>
<dbReference type="EMBL" id="JBIRRB010000018">
    <property type="protein sequence ID" value="MFI0915236.1"/>
    <property type="molecule type" value="Genomic_DNA"/>
</dbReference>
<feature type="region of interest" description="Disordered" evidence="1">
    <location>
        <begin position="39"/>
        <end position="58"/>
    </location>
</feature>
<keyword evidence="4" id="KW-1185">Reference proteome</keyword>
<evidence type="ECO:0000313" key="4">
    <source>
        <dbReference type="Proteomes" id="UP001611162"/>
    </source>
</evidence>
<name>A0ABW7TF18_9ACTN</name>
<evidence type="ECO:0000256" key="1">
    <source>
        <dbReference type="SAM" id="MobiDB-lite"/>
    </source>
</evidence>
<organism evidence="3 4">
    <name type="scientific">Streptomyces abikoensis</name>
    <dbReference type="NCBI Taxonomy" id="97398"/>
    <lineage>
        <taxon>Bacteria</taxon>
        <taxon>Bacillati</taxon>
        <taxon>Actinomycetota</taxon>
        <taxon>Actinomycetes</taxon>
        <taxon>Kitasatosporales</taxon>
        <taxon>Streptomycetaceae</taxon>
        <taxon>Streptomyces</taxon>
    </lineage>
</organism>
<feature type="compositionally biased region" description="Polar residues" evidence="1">
    <location>
        <begin position="44"/>
        <end position="58"/>
    </location>
</feature>